<dbReference type="InterPro" id="IPR036869">
    <property type="entry name" value="J_dom_sf"/>
</dbReference>
<sequence length="164" mass="19045">MGISLHMNPNITQFVDRRQIPYKITGTTISCRSSTSGHNQLQMDNYTKKANFYEVLSLSTKIVGLEDIKKAYRSMALQYHPDVCLDPSAKAESTRRFIEVQKAYETLSNPVSRKMYDYELGLADYNSLGFGMEGKTSVFSKEVWENQLHELRRRSQSRMMKRRK</sequence>
<dbReference type="SUPFAM" id="SSF46565">
    <property type="entry name" value="Chaperone J-domain"/>
    <property type="match status" value="1"/>
</dbReference>
<accession>W9QTJ9</accession>
<proteinExistence type="predicted"/>
<protein>
    <submittedName>
        <fullName evidence="2">Chaperone protein dnaJ 20</fullName>
    </submittedName>
</protein>
<dbReference type="PRINTS" id="PR00625">
    <property type="entry name" value="JDOMAIN"/>
</dbReference>
<dbReference type="eggNOG" id="KOG0712">
    <property type="taxonomic scope" value="Eukaryota"/>
</dbReference>
<dbReference type="CDD" id="cd06257">
    <property type="entry name" value="DnaJ"/>
    <property type="match status" value="1"/>
</dbReference>
<keyword evidence="3" id="KW-1185">Reference proteome</keyword>
<organism evidence="2 3">
    <name type="scientific">Morus notabilis</name>
    <dbReference type="NCBI Taxonomy" id="981085"/>
    <lineage>
        <taxon>Eukaryota</taxon>
        <taxon>Viridiplantae</taxon>
        <taxon>Streptophyta</taxon>
        <taxon>Embryophyta</taxon>
        <taxon>Tracheophyta</taxon>
        <taxon>Spermatophyta</taxon>
        <taxon>Magnoliopsida</taxon>
        <taxon>eudicotyledons</taxon>
        <taxon>Gunneridae</taxon>
        <taxon>Pentapetalae</taxon>
        <taxon>rosids</taxon>
        <taxon>fabids</taxon>
        <taxon>Rosales</taxon>
        <taxon>Moraceae</taxon>
        <taxon>Moreae</taxon>
        <taxon>Morus</taxon>
    </lineage>
</organism>
<dbReference type="AlphaFoldDB" id="W9QTJ9"/>
<dbReference type="PROSITE" id="PS50076">
    <property type="entry name" value="DNAJ_2"/>
    <property type="match status" value="1"/>
</dbReference>
<dbReference type="GO" id="GO:0009507">
    <property type="term" value="C:chloroplast"/>
    <property type="evidence" value="ECO:0007669"/>
    <property type="project" value="TreeGrafter"/>
</dbReference>
<gene>
    <name evidence="2" type="ORF">L484_016609</name>
</gene>
<dbReference type="Proteomes" id="UP000030645">
    <property type="component" value="Unassembled WGS sequence"/>
</dbReference>
<dbReference type="Gene3D" id="1.10.287.110">
    <property type="entry name" value="DnaJ domain"/>
    <property type="match status" value="1"/>
</dbReference>
<dbReference type="Pfam" id="PF00226">
    <property type="entry name" value="DnaJ"/>
    <property type="match status" value="1"/>
</dbReference>
<name>W9QTJ9_9ROSA</name>
<dbReference type="InterPro" id="IPR053232">
    <property type="entry name" value="DnaJ_C/III_chloroplastic"/>
</dbReference>
<dbReference type="InterPro" id="IPR018253">
    <property type="entry name" value="DnaJ_domain_CS"/>
</dbReference>
<dbReference type="STRING" id="981085.W9QTJ9"/>
<dbReference type="InterPro" id="IPR001623">
    <property type="entry name" value="DnaJ_domain"/>
</dbReference>
<feature type="domain" description="J" evidence="1">
    <location>
        <begin position="51"/>
        <end position="120"/>
    </location>
</feature>
<dbReference type="PANTHER" id="PTHR45090:SF3">
    <property type="entry name" value="OS09G0368800 PROTEIN"/>
    <property type="match status" value="1"/>
</dbReference>
<dbReference type="PROSITE" id="PS00636">
    <property type="entry name" value="DNAJ_1"/>
    <property type="match status" value="1"/>
</dbReference>
<dbReference type="SMART" id="SM00271">
    <property type="entry name" value="DnaJ"/>
    <property type="match status" value="1"/>
</dbReference>
<evidence type="ECO:0000259" key="1">
    <source>
        <dbReference type="PROSITE" id="PS50076"/>
    </source>
</evidence>
<dbReference type="PANTHER" id="PTHR45090">
    <property type="entry name" value="CHAPERONE PROTEIN DNAJ 20 CHLOROPLASTIC"/>
    <property type="match status" value="1"/>
</dbReference>
<reference evidence="3" key="1">
    <citation type="submission" date="2013-01" db="EMBL/GenBank/DDBJ databases">
        <title>Draft Genome Sequence of a Mulberry Tree, Morus notabilis C.K. Schneid.</title>
        <authorList>
            <person name="He N."/>
            <person name="Zhao S."/>
        </authorList>
    </citation>
    <scope>NUCLEOTIDE SEQUENCE</scope>
</reference>
<dbReference type="EMBL" id="KE343734">
    <property type="protein sequence ID" value="EXB39765.1"/>
    <property type="molecule type" value="Genomic_DNA"/>
</dbReference>
<dbReference type="KEGG" id="mnt:21399652"/>
<evidence type="ECO:0000313" key="3">
    <source>
        <dbReference type="Proteomes" id="UP000030645"/>
    </source>
</evidence>
<dbReference type="OrthoDB" id="10250354at2759"/>
<evidence type="ECO:0000313" key="2">
    <source>
        <dbReference type="EMBL" id="EXB39765.1"/>
    </source>
</evidence>